<dbReference type="SUPFAM" id="SSF46689">
    <property type="entry name" value="Homeodomain-like"/>
    <property type="match status" value="1"/>
</dbReference>
<comment type="caution">
    <text evidence="6">The sequence shown here is derived from an EMBL/GenBank/DDBJ whole genome shotgun (WGS) entry which is preliminary data.</text>
</comment>
<evidence type="ECO:0000256" key="3">
    <source>
        <dbReference type="ARBA" id="ARBA00023163"/>
    </source>
</evidence>
<sequence>MTAKKVDTKSKIMDLAEQYIIAGGYGAFSFRDIAEQIGIKSASVHYHFRTKGDLVSAVMERYTHAFASQLPDPMTIEFEPQAMLNGFIDGFKAKVIDQKHMSLCTMLTADKHVLPDEVSDSLAAFYEVKLQWLQQVLTRLPALSGDNAESAAVRLLACLHGASVLVQATGKEDCFEQVVSAWR</sequence>
<dbReference type="PANTHER" id="PTHR30055:SF234">
    <property type="entry name" value="HTH-TYPE TRANSCRIPTIONAL REGULATOR BETI"/>
    <property type="match status" value="1"/>
</dbReference>
<keyword evidence="7" id="KW-1185">Reference proteome</keyword>
<dbReference type="GO" id="GO:0000976">
    <property type="term" value="F:transcription cis-regulatory region binding"/>
    <property type="evidence" value="ECO:0007669"/>
    <property type="project" value="TreeGrafter"/>
</dbReference>
<proteinExistence type="predicted"/>
<dbReference type="Gene3D" id="1.10.357.10">
    <property type="entry name" value="Tetracycline Repressor, domain 2"/>
    <property type="match status" value="1"/>
</dbReference>
<gene>
    <name evidence="6" type="ORF">DFP76_101482</name>
</gene>
<dbReference type="RefSeq" id="WP_113873076.1">
    <property type="nucleotide sequence ID" value="NZ_QNRF01000001.1"/>
</dbReference>
<evidence type="ECO:0000313" key="7">
    <source>
        <dbReference type="Proteomes" id="UP000252086"/>
    </source>
</evidence>
<dbReference type="AlphaFoldDB" id="A0A366D8D4"/>
<dbReference type="PROSITE" id="PS50977">
    <property type="entry name" value="HTH_TETR_2"/>
    <property type="match status" value="1"/>
</dbReference>
<dbReference type="InterPro" id="IPR050109">
    <property type="entry name" value="HTH-type_TetR-like_transc_reg"/>
</dbReference>
<dbReference type="PRINTS" id="PR00455">
    <property type="entry name" value="HTHTETR"/>
</dbReference>
<dbReference type="InterPro" id="IPR009057">
    <property type="entry name" value="Homeodomain-like_sf"/>
</dbReference>
<dbReference type="OrthoDB" id="9809772at2"/>
<dbReference type="Proteomes" id="UP000252086">
    <property type="component" value="Unassembled WGS sequence"/>
</dbReference>
<feature type="DNA-binding region" description="H-T-H motif" evidence="4">
    <location>
        <begin position="29"/>
        <end position="48"/>
    </location>
</feature>
<accession>A0A366D8D4</accession>
<dbReference type="InterPro" id="IPR001647">
    <property type="entry name" value="HTH_TetR"/>
</dbReference>
<name>A0A366D8D4_9GAMM</name>
<keyword evidence="3" id="KW-0804">Transcription</keyword>
<dbReference type="EMBL" id="QNRF01000001">
    <property type="protein sequence ID" value="RBO86205.1"/>
    <property type="molecule type" value="Genomic_DNA"/>
</dbReference>
<evidence type="ECO:0000313" key="6">
    <source>
        <dbReference type="EMBL" id="RBO86205.1"/>
    </source>
</evidence>
<evidence type="ECO:0000256" key="1">
    <source>
        <dbReference type="ARBA" id="ARBA00023015"/>
    </source>
</evidence>
<reference evidence="6 7" key="1">
    <citation type="submission" date="2018-06" db="EMBL/GenBank/DDBJ databases">
        <title>Genomic Encyclopedia of Type Strains, Phase III (KMG-III): the genomes of soil and plant-associated and newly described type strains.</title>
        <authorList>
            <person name="Whitman W."/>
        </authorList>
    </citation>
    <scope>NUCLEOTIDE SEQUENCE [LARGE SCALE GENOMIC DNA]</scope>
    <source>
        <strain evidence="6 7">CECT 7732</strain>
    </source>
</reference>
<dbReference type="GO" id="GO:0003700">
    <property type="term" value="F:DNA-binding transcription factor activity"/>
    <property type="evidence" value="ECO:0007669"/>
    <property type="project" value="TreeGrafter"/>
</dbReference>
<evidence type="ECO:0000256" key="4">
    <source>
        <dbReference type="PROSITE-ProRule" id="PRU00335"/>
    </source>
</evidence>
<dbReference type="InterPro" id="IPR036271">
    <property type="entry name" value="Tet_transcr_reg_TetR-rel_C_sf"/>
</dbReference>
<dbReference type="PANTHER" id="PTHR30055">
    <property type="entry name" value="HTH-TYPE TRANSCRIPTIONAL REGULATOR RUTR"/>
    <property type="match status" value="1"/>
</dbReference>
<evidence type="ECO:0000259" key="5">
    <source>
        <dbReference type="PROSITE" id="PS50977"/>
    </source>
</evidence>
<dbReference type="Pfam" id="PF00440">
    <property type="entry name" value="TetR_N"/>
    <property type="match status" value="1"/>
</dbReference>
<evidence type="ECO:0000256" key="2">
    <source>
        <dbReference type="ARBA" id="ARBA00023125"/>
    </source>
</evidence>
<dbReference type="SUPFAM" id="SSF48498">
    <property type="entry name" value="Tetracyclin repressor-like, C-terminal domain"/>
    <property type="match status" value="1"/>
</dbReference>
<protein>
    <submittedName>
        <fullName evidence="6">TetR family transcriptional regulator</fullName>
    </submittedName>
</protein>
<keyword evidence="2 4" id="KW-0238">DNA-binding</keyword>
<keyword evidence="1" id="KW-0805">Transcription regulation</keyword>
<feature type="domain" description="HTH tetR-type" evidence="5">
    <location>
        <begin position="6"/>
        <end position="66"/>
    </location>
</feature>
<organism evidence="6 7">
    <name type="scientific">Marinomonas aquiplantarum</name>
    <dbReference type="NCBI Taxonomy" id="491951"/>
    <lineage>
        <taxon>Bacteria</taxon>
        <taxon>Pseudomonadati</taxon>
        <taxon>Pseudomonadota</taxon>
        <taxon>Gammaproteobacteria</taxon>
        <taxon>Oceanospirillales</taxon>
        <taxon>Oceanospirillaceae</taxon>
        <taxon>Marinomonas</taxon>
    </lineage>
</organism>